<dbReference type="AlphaFoldDB" id="A0A1I8AP92"/>
<evidence type="ECO:0000256" key="1">
    <source>
        <dbReference type="SAM" id="MobiDB-lite"/>
    </source>
</evidence>
<accession>A0A1I8AP92</accession>
<name>A0A1I8AP92_9BILA</name>
<evidence type="ECO:0000313" key="4">
    <source>
        <dbReference type="WBParaSite" id="L893_g7818.t1"/>
    </source>
</evidence>
<organism evidence="3 4">
    <name type="scientific">Steinernema glaseri</name>
    <dbReference type="NCBI Taxonomy" id="37863"/>
    <lineage>
        <taxon>Eukaryota</taxon>
        <taxon>Metazoa</taxon>
        <taxon>Ecdysozoa</taxon>
        <taxon>Nematoda</taxon>
        <taxon>Chromadorea</taxon>
        <taxon>Rhabditida</taxon>
        <taxon>Tylenchina</taxon>
        <taxon>Panagrolaimomorpha</taxon>
        <taxon>Strongyloidoidea</taxon>
        <taxon>Steinernematidae</taxon>
        <taxon>Steinernema</taxon>
    </lineage>
</organism>
<dbReference type="Proteomes" id="UP000095287">
    <property type="component" value="Unplaced"/>
</dbReference>
<keyword evidence="3" id="KW-1185">Reference proteome</keyword>
<feature type="compositionally biased region" description="Basic and acidic residues" evidence="1">
    <location>
        <begin position="43"/>
        <end position="53"/>
    </location>
</feature>
<evidence type="ECO:0000256" key="2">
    <source>
        <dbReference type="SAM" id="SignalP"/>
    </source>
</evidence>
<reference evidence="4" key="1">
    <citation type="submission" date="2016-11" db="UniProtKB">
        <authorList>
            <consortium name="WormBaseParasite"/>
        </authorList>
    </citation>
    <scope>IDENTIFICATION</scope>
</reference>
<feature type="signal peptide" evidence="2">
    <location>
        <begin position="1"/>
        <end position="27"/>
    </location>
</feature>
<sequence>MIAVGGRLPALLCVLCVAFLLLEGCYGSAEHESAKARDRKSKSKDLTDNKDSNGDNEIVAALVNISWSLSGEEAVEWNMLIEELNET</sequence>
<evidence type="ECO:0000313" key="3">
    <source>
        <dbReference type="Proteomes" id="UP000095287"/>
    </source>
</evidence>
<feature type="region of interest" description="Disordered" evidence="1">
    <location>
        <begin position="29"/>
        <end position="54"/>
    </location>
</feature>
<proteinExistence type="predicted"/>
<keyword evidence="2" id="KW-0732">Signal</keyword>
<feature type="chain" id="PRO_5009314979" evidence="2">
    <location>
        <begin position="28"/>
        <end position="87"/>
    </location>
</feature>
<protein>
    <submittedName>
        <fullName evidence="4">Nucleotide exchange factor SIL1</fullName>
    </submittedName>
</protein>
<dbReference type="WBParaSite" id="L893_g7818.t1">
    <property type="protein sequence ID" value="L893_g7818.t1"/>
    <property type="gene ID" value="L893_g7818"/>
</dbReference>